<evidence type="ECO:0000313" key="1">
    <source>
        <dbReference type="EMBL" id="NDV34632.1"/>
    </source>
</evidence>
<accession>A0A6B2LC49</accession>
<proteinExistence type="predicted"/>
<dbReference type="AlphaFoldDB" id="A0A6B2LC49"/>
<dbReference type="InterPro" id="IPR029001">
    <property type="entry name" value="ITPase-like_fam"/>
</dbReference>
<dbReference type="SUPFAM" id="SSF52972">
    <property type="entry name" value="ITPase-like"/>
    <property type="match status" value="1"/>
</dbReference>
<organism evidence="1">
    <name type="scientific">Arcella intermedia</name>
    <dbReference type="NCBI Taxonomy" id="1963864"/>
    <lineage>
        <taxon>Eukaryota</taxon>
        <taxon>Amoebozoa</taxon>
        <taxon>Tubulinea</taxon>
        <taxon>Elardia</taxon>
        <taxon>Arcellinida</taxon>
        <taxon>Sphaerothecina</taxon>
        <taxon>Arcellidae</taxon>
        <taxon>Arcella</taxon>
    </lineage>
</organism>
<protein>
    <submittedName>
        <fullName evidence="1">Uncharacterized protein</fullName>
    </submittedName>
</protein>
<dbReference type="EMBL" id="GIBP01005663">
    <property type="protein sequence ID" value="NDV34632.1"/>
    <property type="molecule type" value="Transcribed_RNA"/>
</dbReference>
<reference evidence="1" key="1">
    <citation type="journal article" date="2020" name="J. Eukaryot. Microbiol.">
        <title>De novo Sequencing, Assembly and Annotation of the Transcriptome for the Free-Living Testate Amoeba Arcella intermedia.</title>
        <authorList>
            <person name="Ribeiro G.M."/>
            <person name="Porfirio-Sousa A.L."/>
            <person name="Maurer-Alcala X.X."/>
            <person name="Katz L.A."/>
            <person name="Lahr D.J.G."/>
        </authorList>
    </citation>
    <scope>NUCLEOTIDE SEQUENCE</scope>
</reference>
<name>A0A6B2LC49_9EUKA</name>
<sequence length="290" mass="33065">MDIEVLLCLAHNGTHKVFRGLSSGYLVSPRGEGNTFEKMWRPLDYPKTIAQMASYKFLVSPRLGPYTQLVNYLRPACYRGLFETHITVKTDLQKDPHQIQKFKDLCTNIQVKPVLIELPNGVNPTQMMTASYSTGPIDEVLPGAYKLSQYFIKHDFDIQRTKIEAMCSTEGVPVTDQEALLLPHTNYFEFHIKVGLNPDQLAHMEQISSLCHEHNAHLSKNSFKVMLSGVEERFITLRIYKKGKANALEAFNRCVSAIQQKGYKILTTQREYSVFDSNVQLDSGWIEQTT</sequence>